<gene>
    <name evidence="2" type="ORF">EJB05_57378</name>
</gene>
<accession>A0A5J9SE21</accession>
<keyword evidence="3" id="KW-1185">Reference proteome</keyword>
<reference evidence="2 3" key="1">
    <citation type="journal article" date="2019" name="Sci. Rep.">
        <title>A high-quality genome of Eragrostis curvula grass provides insights into Poaceae evolution and supports new strategies to enhance forage quality.</title>
        <authorList>
            <person name="Carballo J."/>
            <person name="Santos B.A.C.M."/>
            <person name="Zappacosta D."/>
            <person name="Garbus I."/>
            <person name="Selva J.P."/>
            <person name="Gallo C.A."/>
            <person name="Diaz A."/>
            <person name="Albertini E."/>
            <person name="Caccamo M."/>
            <person name="Echenique V."/>
        </authorList>
    </citation>
    <scope>NUCLEOTIDE SEQUENCE [LARGE SCALE GENOMIC DNA]</scope>
    <source>
        <strain evidence="3">cv. Victoria</strain>
        <tissue evidence="2">Leaf</tissue>
    </source>
</reference>
<feature type="compositionally biased region" description="Basic residues" evidence="1">
    <location>
        <begin position="241"/>
        <end position="253"/>
    </location>
</feature>
<feature type="non-terminal residue" evidence="2">
    <location>
        <position position="1"/>
    </location>
</feature>
<dbReference type="EMBL" id="RWGY01001012">
    <property type="protein sequence ID" value="TVT97379.1"/>
    <property type="molecule type" value="Genomic_DNA"/>
</dbReference>
<feature type="region of interest" description="Disordered" evidence="1">
    <location>
        <begin position="231"/>
        <end position="265"/>
    </location>
</feature>
<evidence type="ECO:0000313" key="2">
    <source>
        <dbReference type="EMBL" id="TVT97379.1"/>
    </source>
</evidence>
<name>A0A5J9SE21_9POAL</name>
<feature type="compositionally biased region" description="Basic and acidic residues" evidence="1">
    <location>
        <begin position="328"/>
        <end position="339"/>
    </location>
</feature>
<evidence type="ECO:0000256" key="1">
    <source>
        <dbReference type="SAM" id="MobiDB-lite"/>
    </source>
</evidence>
<organism evidence="2 3">
    <name type="scientific">Eragrostis curvula</name>
    <name type="common">weeping love grass</name>
    <dbReference type="NCBI Taxonomy" id="38414"/>
    <lineage>
        <taxon>Eukaryota</taxon>
        <taxon>Viridiplantae</taxon>
        <taxon>Streptophyta</taxon>
        <taxon>Embryophyta</taxon>
        <taxon>Tracheophyta</taxon>
        <taxon>Spermatophyta</taxon>
        <taxon>Magnoliopsida</taxon>
        <taxon>Liliopsida</taxon>
        <taxon>Poales</taxon>
        <taxon>Poaceae</taxon>
        <taxon>PACMAD clade</taxon>
        <taxon>Chloridoideae</taxon>
        <taxon>Eragrostideae</taxon>
        <taxon>Eragrostidinae</taxon>
        <taxon>Eragrostis</taxon>
    </lineage>
</organism>
<evidence type="ECO:0000313" key="3">
    <source>
        <dbReference type="Proteomes" id="UP000324897"/>
    </source>
</evidence>
<dbReference type="Gramene" id="TVT97379">
    <property type="protein sequence ID" value="TVT97379"/>
    <property type="gene ID" value="EJB05_57378"/>
</dbReference>
<proteinExistence type="predicted"/>
<dbReference type="AlphaFoldDB" id="A0A5J9SE21"/>
<protein>
    <submittedName>
        <fullName evidence="2">Uncharacterized protein</fullName>
    </submittedName>
</protein>
<comment type="caution">
    <text evidence="2">The sequence shown here is derived from an EMBL/GenBank/DDBJ whole genome shotgun (WGS) entry which is preliminary data.</text>
</comment>
<feature type="region of interest" description="Disordered" evidence="1">
    <location>
        <begin position="42"/>
        <end position="63"/>
    </location>
</feature>
<dbReference type="Proteomes" id="UP000324897">
    <property type="component" value="Unassembled WGS sequence"/>
</dbReference>
<sequence>MPDKSDGDFSRYKPICDLGFGSMKAEHHHQAPAFGFLGRTVNAENHQPPASGINSTDQHHQPQMPAPLPAYGFHDATLVQGHRYGAQDDTSWIDDMLAASVVRPPASISLYDQAVNLGEEELGALARSAETAIGCAAEEDHGFTPIIVHGQLDCTNCRTVREDLHESGSLPGAPHPVTLAEEDDCAGYTFEAFDWAGFHPEILESSQVTQYDGVCGTSATVYPSLRDKLREREQTKLSKQSTKKASKFCKKGKKDSNKDPNISSPSFKLSCSKDNTFHKYSCRINELSRMMKNLEEETAAKDGSTEQLVIKQRMEMYKKEKEELLDTIKKGLQRSEKCNGGDGPSGR</sequence>
<feature type="region of interest" description="Disordered" evidence="1">
    <location>
        <begin position="328"/>
        <end position="347"/>
    </location>
</feature>